<name>A0ABV5C098_9BACL</name>
<comment type="caution">
    <text evidence="1">The sequence shown here is derived from an EMBL/GenBank/DDBJ whole genome shotgun (WGS) entry which is preliminary data.</text>
</comment>
<dbReference type="RefSeq" id="WP_375520084.1">
    <property type="nucleotide sequence ID" value="NZ_JBHIRY010000008.1"/>
</dbReference>
<dbReference type="Proteomes" id="UP001580430">
    <property type="component" value="Unassembled WGS sequence"/>
</dbReference>
<protein>
    <recommendedName>
        <fullName evidence="3">GNAT family N-acetyltransferase</fullName>
    </recommendedName>
</protein>
<keyword evidence="2" id="KW-1185">Reference proteome</keyword>
<evidence type="ECO:0000313" key="2">
    <source>
        <dbReference type="Proteomes" id="UP001580430"/>
    </source>
</evidence>
<sequence>MPVWQLIHRNGESYAAEIRPMEIADVGALKQMGWENTFDWSIYLDVEHLSDAYVLLVSGNNYIQGAIAMRADVGFVEIDLLESAPSNRYINPNREFINVSDVLMGSACLLSLQLGFEGFVTFTPKTRLRAYYDERFGARDLGSKMYLDDIAAQRLVQLYYR</sequence>
<evidence type="ECO:0008006" key="3">
    <source>
        <dbReference type="Google" id="ProtNLM"/>
    </source>
</evidence>
<proteinExistence type="predicted"/>
<organism evidence="1 2">
    <name type="scientific">Paenibacillus medicaginis</name>
    <dbReference type="NCBI Taxonomy" id="1470560"/>
    <lineage>
        <taxon>Bacteria</taxon>
        <taxon>Bacillati</taxon>
        <taxon>Bacillota</taxon>
        <taxon>Bacilli</taxon>
        <taxon>Bacillales</taxon>
        <taxon>Paenibacillaceae</taxon>
        <taxon>Paenibacillus</taxon>
    </lineage>
</organism>
<accession>A0ABV5C098</accession>
<evidence type="ECO:0000313" key="1">
    <source>
        <dbReference type="EMBL" id="MFB5760941.1"/>
    </source>
</evidence>
<gene>
    <name evidence="1" type="ORF">ACE5LO_11115</name>
</gene>
<reference evidence="1 2" key="1">
    <citation type="submission" date="2024-09" db="EMBL/GenBank/DDBJ databases">
        <title>Paenibacillus zeirhizospherea sp. nov., isolated from surface of the maize (Zea mays) roots in a horticulture field, Hungary.</title>
        <authorList>
            <person name="Marton D."/>
            <person name="Farkas M."/>
            <person name="Bedics A."/>
            <person name="Toth E."/>
            <person name="Tancsics A."/>
            <person name="Boka K."/>
            <person name="Marati G."/>
            <person name="Kriszt B."/>
            <person name="Cserhati M."/>
        </authorList>
    </citation>
    <scope>NUCLEOTIDE SEQUENCE [LARGE SCALE GENOMIC DNA]</scope>
    <source>
        <strain evidence="1 2">JCM 18446</strain>
    </source>
</reference>
<dbReference type="EMBL" id="JBHIRY010000008">
    <property type="protein sequence ID" value="MFB5760941.1"/>
    <property type="molecule type" value="Genomic_DNA"/>
</dbReference>